<dbReference type="AlphaFoldDB" id="A0A2S6IRX1"/>
<dbReference type="EMBL" id="PTJE01000001">
    <property type="protein sequence ID" value="PPK97023.1"/>
    <property type="molecule type" value="Genomic_DNA"/>
</dbReference>
<name>A0A2S6IRX1_9FLAO</name>
<gene>
    <name evidence="2" type="ORF">LY01_00849</name>
</gene>
<sequence>MKLICKYLLIALAIISFSSCSDNLEDNNTPAIQAVRNGEFFKADRMSATVNADGTMSIIGQNFLETLEINLQDDSVGVYRLGAGSQSEALYTFNGAEQFSSNLGNGLGEVRITSVNAETGVTGEFSFVSYLASNVDSLYMRTGVIYQVPFGAALGSGAGGSTAATLTANVDGTALNPTAVGAVEAGGTVLVNASNGPSSIVLSFPDSVVPGTYAFDGATYSANYINGGTLDPAVSGSLVVLTADATANTITGTFSFMTGPPNNFDITDGTFNVSY</sequence>
<evidence type="ECO:0000313" key="3">
    <source>
        <dbReference type="Proteomes" id="UP000239002"/>
    </source>
</evidence>
<dbReference type="PROSITE" id="PS51257">
    <property type="entry name" value="PROKAR_LIPOPROTEIN"/>
    <property type="match status" value="1"/>
</dbReference>
<evidence type="ECO:0000256" key="1">
    <source>
        <dbReference type="SAM" id="SignalP"/>
    </source>
</evidence>
<dbReference type="RefSeq" id="WP_104514540.1">
    <property type="nucleotide sequence ID" value="NZ_MQVW01000027.1"/>
</dbReference>
<feature type="chain" id="PRO_5015740158" evidence="1">
    <location>
        <begin position="22"/>
        <end position="275"/>
    </location>
</feature>
<dbReference type="OrthoDB" id="1143428at2"/>
<comment type="caution">
    <text evidence="2">The sequence shown here is derived from an EMBL/GenBank/DDBJ whole genome shotgun (WGS) entry which is preliminary data.</text>
</comment>
<keyword evidence="3" id="KW-1185">Reference proteome</keyword>
<proteinExistence type="predicted"/>
<accession>A0A2S6IRX1</accession>
<feature type="signal peptide" evidence="1">
    <location>
        <begin position="1"/>
        <end position="21"/>
    </location>
</feature>
<evidence type="ECO:0000313" key="2">
    <source>
        <dbReference type="EMBL" id="PPK97023.1"/>
    </source>
</evidence>
<dbReference type="Proteomes" id="UP000239002">
    <property type="component" value="Unassembled WGS sequence"/>
</dbReference>
<dbReference type="InterPro" id="IPR046219">
    <property type="entry name" value="DUF6252"/>
</dbReference>
<reference evidence="2 3" key="1">
    <citation type="submission" date="2018-02" db="EMBL/GenBank/DDBJ databases">
        <title>Genomic Encyclopedia of Archaeal and Bacterial Type Strains, Phase II (KMG-II): from individual species to whole genera.</title>
        <authorList>
            <person name="Goeker M."/>
        </authorList>
    </citation>
    <scope>NUCLEOTIDE SEQUENCE [LARGE SCALE GENOMIC DNA]</scope>
    <source>
        <strain evidence="2 3">DSM 16809</strain>
    </source>
</reference>
<dbReference type="Pfam" id="PF19765">
    <property type="entry name" value="DUF6252"/>
    <property type="match status" value="2"/>
</dbReference>
<organism evidence="2 3">
    <name type="scientific">Nonlabens xylanidelens</name>
    <dbReference type="NCBI Taxonomy" id="191564"/>
    <lineage>
        <taxon>Bacteria</taxon>
        <taxon>Pseudomonadati</taxon>
        <taxon>Bacteroidota</taxon>
        <taxon>Flavobacteriia</taxon>
        <taxon>Flavobacteriales</taxon>
        <taxon>Flavobacteriaceae</taxon>
        <taxon>Nonlabens</taxon>
    </lineage>
</organism>
<protein>
    <submittedName>
        <fullName evidence="2">Uncharacterized protein</fullName>
    </submittedName>
</protein>
<keyword evidence="1" id="KW-0732">Signal</keyword>